<keyword evidence="13" id="KW-0756">Sterol biosynthesis</keyword>
<dbReference type="PANTHER" id="PTHR43290">
    <property type="entry name" value="MEVALONATE KINASE"/>
    <property type="match status" value="1"/>
</dbReference>
<dbReference type="EnsemblProtists" id="EOD20851">
    <property type="protein sequence ID" value="EOD20851"/>
    <property type="gene ID" value="EMIHUDRAFT_444598"/>
</dbReference>
<dbReference type="PRINTS" id="PR00959">
    <property type="entry name" value="MEVGALKINASE"/>
</dbReference>
<feature type="compositionally biased region" description="Gly residues" evidence="14">
    <location>
        <begin position="222"/>
        <end position="243"/>
    </location>
</feature>
<keyword evidence="4 13" id="KW-0963">Cytoplasm</keyword>
<dbReference type="GO" id="GO:0004496">
    <property type="term" value="F:mevalonate kinase activity"/>
    <property type="evidence" value="ECO:0007669"/>
    <property type="project" value="UniProtKB-EC"/>
</dbReference>
<evidence type="ECO:0000313" key="18">
    <source>
        <dbReference type="EnsemblProtists" id="EOD20851"/>
    </source>
</evidence>
<comment type="pathway">
    <text evidence="12 13">Isoprenoid biosynthesis; isopentenyl diphosphate biosynthesis via mevalonate pathway; isopentenyl diphosphate from (R)-mevalonate: step 1/3.</text>
</comment>
<comment type="similarity">
    <text evidence="2 13">Belongs to the GHMP kinase family. Mevalonate kinase subfamily.</text>
</comment>
<protein>
    <recommendedName>
        <fullName evidence="3 13">Mevalonate kinase</fullName>
        <shortName evidence="13">MK</shortName>
        <ecNumber evidence="3 13">2.7.1.36</ecNumber>
    </recommendedName>
</protein>
<dbReference type="InterPro" id="IPR036554">
    <property type="entry name" value="GHMP_kinase_C_sf"/>
</dbReference>
<keyword evidence="13" id="KW-0752">Steroid biosynthesis</keyword>
<feature type="domain" description="GHMP kinase C-terminal" evidence="17">
    <location>
        <begin position="374"/>
        <end position="451"/>
    </location>
</feature>
<dbReference type="Gene3D" id="3.30.230.10">
    <property type="match status" value="2"/>
</dbReference>
<keyword evidence="15" id="KW-1133">Transmembrane helix</keyword>
<evidence type="ECO:0000256" key="7">
    <source>
        <dbReference type="ARBA" id="ARBA00022741"/>
    </source>
</evidence>
<dbReference type="HOGENOM" id="CLU_017814_0_1_1"/>
<evidence type="ECO:0000256" key="5">
    <source>
        <dbReference type="ARBA" id="ARBA00022516"/>
    </source>
</evidence>
<keyword evidence="9 13" id="KW-0067">ATP-binding</keyword>
<evidence type="ECO:0000256" key="3">
    <source>
        <dbReference type="ARBA" id="ARBA00012103"/>
    </source>
</evidence>
<dbReference type="PaxDb" id="2903-EOD20851"/>
<evidence type="ECO:0000256" key="9">
    <source>
        <dbReference type="ARBA" id="ARBA00022840"/>
    </source>
</evidence>
<dbReference type="KEGG" id="ehx:EMIHUDRAFT_442519"/>
<dbReference type="RefSeq" id="XP_005782949.1">
    <property type="nucleotide sequence ID" value="XM_005782892.1"/>
</dbReference>
<evidence type="ECO:0000256" key="10">
    <source>
        <dbReference type="ARBA" id="ARBA00022842"/>
    </source>
</evidence>
<dbReference type="InterPro" id="IPR006203">
    <property type="entry name" value="GHMP_knse_ATP-bd_CS"/>
</dbReference>
<dbReference type="InterPro" id="IPR014721">
    <property type="entry name" value="Ribsml_uS5_D2-typ_fold_subgr"/>
</dbReference>
<feature type="transmembrane region" description="Helical" evidence="15">
    <location>
        <begin position="487"/>
        <end position="506"/>
    </location>
</feature>
<dbReference type="InterPro" id="IPR006205">
    <property type="entry name" value="Mev_gal_kin"/>
</dbReference>
<keyword evidence="8 13" id="KW-0418">Kinase</keyword>
<dbReference type="GO" id="GO:0016126">
    <property type="term" value="P:sterol biosynthetic process"/>
    <property type="evidence" value="ECO:0007669"/>
    <property type="project" value="UniProtKB-KW"/>
</dbReference>
<evidence type="ECO:0000313" key="19">
    <source>
        <dbReference type="Proteomes" id="UP000013827"/>
    </source>
</evidence>
<evidence type="ECO:0000256" key="2">
    <source>
        <dbReference type="ARBA" id="ARBA00006495"/>
    </source>
</evidence>
<evidence type="ECO:0000256" key="13">
    <source>
        <dbReference type="RuleBase" id="RU363087"/>
    </source>
</evidence>
<dbReference type="PROSITE" id="PS00627">
    <property type="entry name" value="GHMP_KINASES_ATP"/>
    <property type="match status" value="1"/>
</dbReference>
<dbReference type="Pfam" id="PF00288">
    <property type="entry name" value="GHMP_kinases_N"/>
    <property type="match status" value="1"/>
</dbReference>
<dbReference type="Pfam" id="PF08544">
    <property type="entry name" value="GHMP_kinases_C"/>
    <property type="match status" value="1"/>
</dbReference>
<dbReference type="eggNOG" id="KOG1511">
    <property type="taxonomic scope" value="Eukaryota"/>
</dbReference>
<dbReference type="RefSeq" id="XP_005773280.1">
    <property type="nucleotide sequence ID" value="XM_005773223.1"/>
</dbReference>
<accession>A0A0D3JBG6</accession>
<keyword evidence="6 13" id="KW-0808">Transferase</keyword>
<dbReference type="GeneID" id="17266400"/>
<keyword evidence="15" id="KW-0472">Membrane</keyword>
<evidence type="ECO:0000256" key="8">
    <source>
        <dbReference type="ARBA" id="ARBA00022777"/>
    </source>
</evidence>
<dbReference type="GO" id="GO:0005829">
    <property type="term" value="C:cytosol"/>
    <property type="evidence" value="ECO:0007669"/>
    <property type="project" value="TreeGrafter"/>
</dbReference>
<dbReference type="PANTHER" id="PTHR43290:SF2">
    <property type="entry name" value="MEVALONATE KINASE"/>
    <property type="match status" value="1"/>
</dbReference>
<dbReference type="Proteomes" id="UP000013827">
    <property type="component" value="Unassembled WGS sequence"/>
</dbReference>
<dbReference type="GO" id="GO:0005524">
    <property type="term" value="F:ATP binding"/>
    <property type="evidence" value="ECO:0007669"/>
    <property type="project" value="UniProtKB-KW"/>
</dbReference>
<evidence type="ECO:0000256" key="4">
    <source>
        <dbReference type="ARBA" id="ARBA00022490"/>
    </source>
</evidence>
<evidence type="ECO:0000256" key="6">
    <source>
        <dbReference type="ARBA" id="ARBA00022679"/>
    </source>
</evidence>
<keyword evidence="10" id="KW-0460">Magnesium</keyword>
<dbReference type="KEGG" id="ehx:EMIHUDRAFT_444598"/>
<dbReference type="Gene3D" id="3.30.70.890">
    <property type="entry name" value="GHMP kinase, C-terminal domain"/>
    <property type="match status" value="1"/>
</dbReference>
<evidence type="ECO:0000256" key="14">
    <source>
        <dbReference type="SAM" id="MobiDB-lite"/>
    </source>
</evidence>
<dbReference type="UniPathway" id="UPA00057">
    <property type="reaction ID" value="UER00098"/>
</dbReference>
<evidence type="ECO:0000259" key="16">
    <source>
        <dbReference type="Pfam" id="PF00288"/>
    </source>
</evidence>
<evidence type="ECO:0000256" key="15">
    <source>
        <dbReference type="SAM" id="Phobius"/>
    </source>
</evidence>
<dbReference type="GO" id="GO:0019287">
    <property type="term" value="P:isopentenyl diphosphate biosynthetic process, mevalonate pathway"/>
    <property type="evidence" value="ECO:0007669"/>
    <property type="project" value="TreeGrafter"/>
</dbReference>
<dbReference type="OMA" id="LMDFNHG"/>
<evidence type="ECO:0000259" key="17">
    <source>
        <dbReference type="Pfam" id="PF08544"/>
    </source>
</evidence>
<comment type="subcellular location">
    <subcellularLocation>
        <location evidence="1 13">Cytoplasm</location>
    </subcellularLocation>
</comment>
<feature type="region of interest" description="Disordered" evidence="14">
    <location>
        <begin position="212"/>
        <end position="254"/>
    </location>
</feature>
<dbReference type="GeneID" id="17275794"/>
<dbReference type="AlphaFoldDB" id="A0A0D3JBG6"/>
<keyword evidence="11 13" id="KW-0443">Lipid metabolism</keyword>
<name>A0A0D3JBG6_EMIH1</name>
<comment type="catalytic activity">
    <reaction evidence="13">
        <text>(R)-mevalonate + ATP = (R)-5-phosphomevalonate + ADP + H(+)</text>
        <dbReference type="Rhea" id="RHEA:17065"/>
        <dbReference type="ChEBI" id="CHEBI:15378"/>
        <dbReference type="ChEBI" id="CHEBI:30616"/>
        <dbReference type="ChEBI" id="CHEBI:36464"/>
        <dbReference type="ChEBI" id="CHEBI:58146"/>
        <dbReference type="ChEBI" id="CHEBI:456216"/>
        <dbReference type="EC" id="2.7.1.36"/>
    </reaction>
</comment>
<feature type="compositionally biased region" description="Low complexity" evidence="14">
    <location>
        <begin position="212"/>
        <end position="221"/>
    </location>
</feature>
<dbReference type="InterPro" id="IPR006204">
    <property type="entry name" value="GHMP_kinase_N_dom"/>
</dbReference>
<dbReference type="InterPro" id="IPR020568">
    <property type="entry name" value="Ribosomal_Su5_D2-typ_SF"/>
</dbReference>
<evidence type="ECO:0000256" key="11">
    <source>
        <dbReference type="ARBA" id="ARBA00023098"/>
    </source>
</evidence>
<dbReference type="EnsemblProtists" id="EOD30520">
    <property type="protein sequence ID" value="EOD30520"/>
    <property type="gene ID" value="EMIHUDRAFT_442519"/>
</dbReference>
<keyword evidence="13" id="KW-1207">Sterol metabolism</keyword>
<dbReference type="SUPFAM" id="SSF55060">
    <property type="entry name" value="GHMP Kinase, C-terminal domain"/>
    <property type="match status" value="1"/>
</dbReference>
<dbReference type="STRING" id="2903.R1EVA3"/>
<keyword evidence="5 13" id="KW-0444">Lipid biosynthesis</keyword>
<dbReference type="InterPro" id="IPR013750">
    <property type="entry name" value="GHMP_kinase_C_dom"/>
</dbReference>
<keyword evidence="15" id="KW-0812">Transmembrane</keyword>
<proteinExistence type="inferred from homology"/>
<keyword evidence="19" id="KW-1185">Reference proteome</keyword>
<feature type="domain" description="GHMP kinase N-terminal" evidence="16">
    <location>
        <begin position="152"/>
        <end position="184"/>
    </location>
</feature>
<dbReference type="EC" id="2.7.1.36" evidence="3 13"/>
<keyword evidence="13" id="KW-0753">Steroid metabolism</keyword>
<evidence type="ECO:0000256" key="1">
    <source>
        <dbReference type="ARBA" id="ARBA00004496"/>
    </source>
</evidence>
<sequence>MAKAPYPTPLRSRASAPGKLILFGEHAVVYGHTAVAVALSSMRVTVEAELCDDGDGTLEATLHDLPSACGRGPVRADVPLSALAAAMLPTRASEERSDDGWRTPLAAGARVIEALHRELGGAPEADKAALVPLLFLAASLLPQLGARVGGRLRVGVRSAGLPVGAGLGSSAAFSVAVAAALLRLQLLLRERLGSTAASDLALLEGGPRAADGAATSAEAGGAKAGGGRSGAGGSGGRVAGTGEEGCREAETSTPSSAARELINGWAYCAECILHGTPSGLDNAVSCEGGGMRLQRAGRESGAALRFEPIASLRPMTVLVTNTNVPRSTRRLVAKVRALRDAQPALTEALFGAVASVAEAFLAATASSEARLSAELPELVRINHGLLVSLGVSGAALEDVVATAAEHGLATKLTGAGGGGCAISVVGVGGAARGEASKSADAARRRLEAKGYNCHLTSVGGDGVLYHAPQAAGETAARAAPSGGLARAAAAAAAVVVAAALAAAAAARSHATA</sequence>
<keyword evidence="7 13" id="KW-0547">Nucleotide-binding</keyword>
<evidence type="ECO:0000256" key="12">
    <source>
        <dbReference type="ARBA" id="ARBA00029438"/>
    </source>
</evidence>
<dbReference type="NCBIfam" id="TIGR00549">
    <property type="entry name" value="mevalon_kin"/>
    <property type="match status" value="1"/>
</dbReference>
<reference evidence="18" key="2">
    <citation type="submission" date="2024-10" db="UniProtKB">
        <authorList>
            <consortium name="EnsemblProtists"/>
        </authorList>
    </citation>
    <scope>IDENTIFICATION</scope>
</reference>
<organism evidence="18 19">
    <name type="scientific">Emiliania huxleyi (strain CCMP1516)</name>
    <dbReference type="NCBI Taxonomy" id="280463"/>
    <lineage>
        <taxon>Eukaryota</taxon>
        <taxon>Haptista</taxon>
        <taxon>Haptophyta</taxon>
        <taxon>Prymnesiophyceae</taxon>
        <taxon>Isochrysidales</taxon>
        <taxon>Noelaerhabdaceae</taxon>
        <taxon>Emiliania</taxon>
    </lineage>
</organism>
<dbReference type="SUPFAM" id="SSF54211">
    <property type="entry name" value="Ribosomal protein S5 domain 2-like"/>
    <property type="match status" value="2"/>
</dbReference>
<reference evidence="19" key="1">
    <citation type="journal article" date="2013" name="Nature">
        <title>Pan genome of the phytoplankton Emiliania underpins its global distribution.</title>
        <authorList>
            <person name="Read B.A."/>
            <person name="Kegel J."/>
            <person name="Klute M.J."/>
            <person name="Kuo A."/>
            <person name="Lefebvre S.C."/>
            <person name="Maumus F."/>
            <person name="Mayer C."/>
            <person name="Miller J."/>
            <person name="Monier A."/>
            <person name="Salamov A."/>
            <person name="Young J."/>
            <person name="Aguilar M."/>
            <person name="Claverie J.M."/>
            <person name="Frickenhaus S."/>
            <person name="Gonzalez K."/>
            <person name="Herman E.K."/>
            <person name="Lin Y.C."/>
            <person name="Napier J."/>
            <person name="Ogata H."/>
            <person name="Sarno A.F."/>
            <person name="Shmutz J."/>
            <person name="Schroeder D."/>
            <person name="de Vargas C."/>
            <person name="Verret F."/>
            <person name="von Dassow P."/>
            <person name="Valentin K."/>
            <person name="Van de Peer Y."/>
            <person name="Wheeler G."/>
            <person name="Dacks J.B."/>
            <person name="Delwiche C.F."/>
            <person name="Dyhrman S.T."/>
            <person name="Glockner G."/>
            <person name="John U."/>
            <person name="Richards T."/>
            <person name="Worden A.Z."/>
            <person name="Zhang X."/>
            <person name="Grigoriev I.V."/>
            <person name="Allen A.E."/>
            <person name="Bidle K."/>
            <person name="Borodovsky M."/>
            <person name="Bowler C."/>
            <person name="Brownlee C."/>
            <person name="Cock J.M."/>
            <person name="Elias M."/>
            <person name="Gladyshev V.N."/>
            <person name="Groth M."/>
            <person name="Guda C."/>
            <person name="Hadaegh A."/>
            <person name="Iglesias-Rodriguez M.D."/>
            <person name="Jenkins J."/>
            <person name="Jones B.M."/>
            <person name="Lawson T."/>
            <person name="Leese F."/>
            <person name="Lindquist E."/>
            <person name="Lobanov A."/>
            <person name="Lomsadze A."/>
            <person name="Malik S.B."/>
            <person name="Marsh M.E."/>
            <person name="Mackinder L."/>
            <person name="Mock T."/>
            <person name="Mueller-Roeber B."/>
            <person name="Pagarete A."/>
            <person name="Parker M."/>
            <person name="Probert I."/>
            <person name="Quesneville H."/>
            <person name="Raines C."/>
            <person name="Rensing S.A."/>
            <person name="Riano-Pachon D.M."/>
            <person name="Richier S."/>
            <person name="Rokitta S."/>
            <person name="Shiraiwa Y."/>
            <person name="Soanes D.M."/>
            <person name="van der Giezen M."/>
            <person name="Wahlund T.M."/>
            <person name="Williams B."/>
            <person name="Wilson W."/>
            <person name="Wolfe G."/>
            <person name="Wurch L.L."/>
        </authorList>
    </citation>
    <scope>NUCLEOTIDE SEQUENCE</scope>
</reference>